<dbReference type="Proteomes" id="UP001472677">
    <property type="component" value="Unassembled WGS sequence"/>
</dbReference>
<comment type="caution">
    <text evidence="1">The sequence shown here is derived from an EMBL/GenBank/DDBJ whole genome shotgun (WGS) entry which is preliminary data.</text>
</comment>
<protein>
    <submittedName>
        <fullName evidence="1">Uncharacterized protein</fullName>
    </submittedName>
</protein>
<organism evidence="1 2">
    <name type="scientific">Hibiscus sabdariffa</name>
    <name type="common">roselle</name>
    <dbReference type="NCBI Taxonomy" id="183260"/>
    <lineage>
        <taxon>Eukaryota</taxon>
        <taxon>Viridiplantae</taxon>
        <taxon>Streptophyta</taxon>
        <taxon>Embryophyta</taxon>
        <taxon>Tracheophyta</taxon>
        <taxon>Spermatophyta</taxon>
        <taxon>Magnoliopsida</taxon>
        <taxon>eudicotyledons</taxon>
        <taxon>Gunneridae</taxon>
        <taxon>Pentapetalae</taxon>
        <taxon>rosids</taxon>
        <taxon>malvids</taxon>
        <taxon>Malvales</taxon>
        <taxon>Malvaceae</taxon>
        <taxon>Malvoideae</taxon>
        <taxon>Hibiscus</taxon>
    </lineage>
</organism>
<evidence type="ECO:0000313" key="1">
    <source>
        <dbReference type="EMBL" id="KAK8545684.1"/>
    </source>
</evidence>
<dbReference type="EMBL" id="JBBPBM010000023">
    <property type="protein sequence ID" value="KAK8545684.1"/>
    <property type="molecule type" value="Genomic_DNA"/>
</dbReference>
<sequence>MLSSLDFRAGTSIVKGSFNRFWAKLLHPCFHGGFSGNHNRFGENLDFTHSGFTVMDFGEFFLYSGRKFGNPKE</sequence>
<gene>
    <name evidence="1" type="ORF">V6N12_026513</name>
</gene>
<reference evidence="1 2" key="1">
    <citation type="journal article" date="2024" name="G3 (Bethesda)">
        <title>Genome assembly of Hibiscus sabdariffa L. provides insights into metabolisms of medicinal natural products.</title>
        <authorList>
            <person name="Kim T."/>
        </authorList>
    </citation>
    <scope>NUCLEOTIDE SEQUENCE [LARGE SCALE GENOMIC DNA]</scope>
    <source>
        <strain evidence="1">TK-2024</strain>
        <tissue evidence="1">Old leaves</tissue>
    </source>
</reference>
<evidence type="ECO:0000313" key="2">
    <source>
        <dbReference type="Proteomes" id="UP001472677"/>
    </source>
</evidence>
<accession>A0ABR2DRZ7</accession>
<keyword evidence="2" id="KW-1185">Reference proteome</keyword>
<proteinExistence type="predicted"/>
<name>A0ABR2DRZ7_9ROSI</name>